<gene>
    <name evidence="4" type="ordered locus">BpOF4_20009</name>
</gene>
<keyword evidence="5" id="KW-1185">Reference proteome</keyword>
<comment type="similarity">
    <text evidence="1">In the N-terminal section; belongs to the LXG family.</text>
</comment>
<dbReference type="PROSITE" id="PS51756">
    <property type="entry name" value="LXG"/>
    <property type="match status" value="1"/>
</dbReference>
<sequence length="461" mass="51609">MKLLVVEDLLRGIEEVQQQVRKQQEQLNQVEVSITSFLQTKHLFTGAAASAIRSFYEQCHLPFLQFLHLSFLQYDSTLDQIKQSISQYEPSTSGVVREQFIEIDVQNGLAQLEQATSQLTSSTNKVMQSVSDLVYLPPLSDKNVQQDIIEAKKQANDTVEQLNELDYQTTTSLNTLEADLALMNNYLQEIQSAFQVSKGQATFNGTALHFSPASLLLNSSLASRHRQSNPFTHNPLFLSKSPVTFDKWHNPLAYYTQLNAALTPTNKDGKEEWRNGEIKWESDNGKMAITKGESFDAAAYLGKEPSSVTVDGVSVRYEIVDDQLIIFKDNPDYYYYTQNAQQGTVNYYVGLTAQATTTVYGSYMLGRTASKIPGVNKLFDKADKTFNSSRAGTVIASVGGYAVQEKIPYWGYITGTPVPTSGTKEVLLYLSKDPDDWRDSKPLLFTLKPDGSHSISKRKDD</sequence>
<dbReference type="EMBL" id="CP001879">
    <property type="protein sequence ID" value="ADC52001.1"/>
    <property type="molecule type" value="Genomic_DNA"/>
</dbReference>
<dbReference type="Pfam" id="PF04740">
    <property type="entry name" value="LXG"/>
    <property type="match status" value="1"/>
</dbReference>
<evidence type="ECO:0000313" key="5">
    <source>
        <dbReference type="Proteomes" id="UP000001544"/>
    </source>
</evidence>
<feature type="coiled-coil region" evidence="2">
    <location>
        <begin position="6"/>
        <end position="33"/>
    </location>
</feature>
<evidence type="ECO:0000256" key="2">
    <source>
        <dbReference type="SAM" id="Coils"/>
    </source>
</evidence>
<accession>D3G0X5</accession>
<name>D3G0X5_ALKPO</name>
<dbReference type="InterPro" id="IPR006829">
    <property type="entry name" value="LXG_dom"/>
</dbReference>
<keyword evidence="2" id="KW-0175">Coiled coil</keyword>
<proteinExistence type="inferred from homology"/>
<feature type="coiled-coil region" evidence="2">
    <location>
        <begin position="145"/>
        <end position="193"/>
    </location>
</feature>
<keyword evidence="4" id="KW-0614">Plasmid</keyword>
<dbReference type="HOGENOM" id="CLU_592724_0_0_9"/>
<dbReference type="Proteomes" id="UP000001544">
    <property type="component" value="Plasmid pBpOF4-01"/>
</dbReference>
<dbReference type="eggNOG" id="COG5444">
    <property type="taxonomic scope" value="Bacteria"/>
</dbReference>
<geneLocation type="plasmid" evidence="4 5">
    <name>pBpOF4-01</name>
</geneLocation>
<dbReference type="AlphaFoldDB" id="D3G0X5"/>
<dbReference type="RefSeq" id="WP_012960930.1">
    <property type="nucleotide sequence ID" value="NC_013792.1"/>
</dbReference>
<evidence type="ECO:0000313" key="4">
    <source>
        <dbReference type="EMBL" id="ADC52001.1"/>
    </source>
</evidence>
<evidence type="ECO:0000256" key="1">
    <source>
        <dbReference type="ARBA" id="ARBA00034117"/>
    </source>
</evidence>
<evidence type="ECO:0000259" key="3">
    <source>
        <dbReference type="PROSITE" id="PS51756"/>
    </source>
</evidence>
<protein>
    <submittedName>
        <fullName evidence="4">Transposase</fullName>
    </submittedName>
</protein>
<feature type="domain" description="LXG" evidence="3">
    <location>
        <begin position="1"/>
        <end position="234"/>
    </location>
</feature>
<organism evidence="4 5">
    <name type="scientific">Alkalihalophilus pseudofirmus (strain ATCC BAA-2126 / JCM 17055 / OF4)</name>
    <name type="common">Bacillus pseudofirmus</name>
    <dbReference type="NCBI Taxonomy" id="398511"/>
    <lineage>
        <taxon>Bacteria</taxon>
        <taxon>Bacillati</taxon>
        <taxon>Bacillota</taxon>
        <taxon>Bacilli</taxon>
        <taxon>Bacillales</taxon>
        <taxon>Bacillaceae</taxon>
        <taxon>Alkalihalophilus</taxon>
    </lineage>
</organism>
<reference evidence="4 5" key="1">
    <citation type="journal article" date="2011" name="Environ. Microbiol.">
        <title>Genome of alkaliphilic Bacillus pseudofirmus OF4 reveals adaptations that support the ability to grow in an external pH range from 7.5 to 11.4.</title>
        <authorList>
            <person name="Janto B."/>
            <person name="Ahmed A."/>
            <person name="Ito M."/>
            <person name="Liu J."/>
            <person name="Hicks D.B."/>
            <person name="Pagni S."/>
            <person name="Fackelmayer O.J."/>
            <person name="Smith T.A."/>
            <person name="Earl J."/>
            <person name="Elbourne L.D."/>
            <person name="Hassan K."/>
            <person name="Paulsen I.T."/>
            <person name="Kolsto A.B."/>
            <person name="Tourasse N.J."/>
            <person name="Ehrlich G.D."/>
            <person name="Boissy R."/>
            <person name="Ivey D.M."/>
            <person name="Li G."/>
            <person name="Xue Y."/>
            <person name="Ma Y."/>
            <person name="Hu F.Z."/>
            <person name="Krulwich T.A."/>
        </authorList>
    </citation>
    <scope>NUCLEOTIDE SEQUENCE [LARGE SCALE GENOMIC DNA]</scope>
    <source>
        <strain evidence="5">ATCC BAA-2126 / JCM 17055 / OF4</strain>
    </source>
</reference>
<dbReference type="KEGG" id="bpf:BpOF4_20009"/>